<keyword evidence="4 10" id="KW-0328">Glycosyltransferase</keyword>
<evidence type="ECO:0000256" key="7">
    <source>
        <dbReference type="ARBA" id="ARBA00022824"/>
    </source>
</evidence>
<dbReference type="GO" id="GO:0006487">
    <property type="term" value="P:protein N-linked glycosylation"/>
    <property type="evidence" value="ECO:0007669"/>
    <property type="project" value="TreeGrafter"/>
</dbReference>
<dbReference type="PANTHER" id="PTHR22760:SF2">
    <property type="entry name" value="ALPHA-1,2-MANNOSYLTRANSFERASE ALG9"/>
    <property type="match status" value="1"/>
</dbReference>
<comment type="caution">
    <text evidence="11">The sequence shown here is derived from an EMBL/GenBank/DDBJ whole genome shotgun (WGS) entry which is preliminary data.</text>
</comment>
<evidence type="ECO:0000313" key="12">
    <source>
        <dbReference type="Proteomes" id="UP001209878"/>
    </source>
</evidence>
<dbReference type="GO" id="GO:0005789">
    <property type="term" value="C:endoplasmic reticulum membrane"/>
    <property type="evidence" value="ECO:0007669"/>
    <property type="project" value="UniProtKB-SubCell"/>
</dbReference>
<feature type="transmembrane region" description="Helical" evidence="10">
    <location>
        <begin position="304"/>
        <end position="324"/>
    </location>
</feature>
<dbReference type="GO" id="GO:0000026">
    <property type="term" value="F:alpha-1,2-mannosyltransferase activity"/>
    <property type="evidence" value="ECO:0007669"/>
    <property type="project" value="TreeGrafter"/>
</dbReference>
<evidence type="ECO:0000256" key="3">
    <source>
        <dbReference type="ARBA" id="ARBA00007063"/>
    </source>
</evidence>
<evidence type="ECO:0000256" key="2">
    <source>
        <dbReference type="ARBA" id="ARBA00004922"/>
    </source>
</evidence>
<keyword evidence="6 10" id="KW-0812">Transmembrane</keyword>
<evidence type="ECO:0000256" key="1">
    <source>
        <dbReference type="ARBA" id="ARBA00004477"/>
    </source>
</evidence>
<evidence type="ECO:0000256" key="9">
    <source>
        <dbReference type="ARBA" id="ARBA00023136"/>
    </source>
</evidence>
<dbReference type="AlphaFoldDB" id="A0AAD9UF99"/>
<evidence type="ECO:0000256" key="10">
    <source>
        <dbReference type="RuleBase" id="RU363075"/>
    </source>
</evidence>
<dbReference type="PANTHER" id="PTHR22760">
    <property type="entry name" value="GLYCOSYLTRANSFERASE"/>
    <property type="match status" value="1"/>
</dbReference>
<feature type="transmembrane region" description="Helical" evidence="10">
    <location>
        <begin position="273"/>
        <end position="297"/>
    </location>
</feature>
<evidence type="ECO:0000256" key="8">
    <source>
        <dbReference type="ARBA" id="ARBA00022989"/>
    </source>
</evidence>
<dbReference type="Proteomes" id="UP001209878">
    <property type="component" value="Unassembled WGS sequence"/>
</dbReference>
<name>A0AAD9UF99_RIDPI</name>
<dbReference type="EMBL" id="JAODUO010000169">
    <property type="protein sequence ID" value="KAK2187338.1"/>
    <property type="molecule type" value="Genomic_DNA"/>
</dbReference>
<keyword evidence="5" id="KW-0808">Transferase</keyword>
<evidence type="ECO:0000313" key="11">
    <source>
        <dbReference type="EMBL" id="KAK2187338.1"/>
    </source>
</evidence>
<organism evidence="11 12">
    <name type="scientific">Ridgeia piscesae</name>
    <name type="common">Tubeworm</name>
    <dbReference type="NCBI Taxonomy" id="27915"/>
    <lineage>
        <taxon>Eukaryota</taxon>
        <taxon>Metazoa</taxon>
        <taxon>Spiralia</taxon>
        <taxon>Lophotrochozoa</taxon>
        <taxon>Annelida</taxon>
        <taxon>Polychaeta</taxon>
        <taxon>Sedentaria</taxon>
        <taxon>Canalipalpata</taxon>
        <taxon>Sabellida</taxon>
        <taxon>Siboglinidae</taxon>
        <taxon>Ridgeia</taxon>
    </lineage>
</organism>
<dbReference type="Pfam" id="PF03901">
    <property type="entry name" value="Glyco_transf_22"/>
    <property type="match status" value="1"/>
</dbReference>
<feature type="transmembrane region" description="Helical" evidence="10">
    <location>
        <begin position="135"/>
        <end position="162"/>
    </location>
</feature>
<comment type="similarity">
    <text evidence="3 10">Belongs to the glycosyltransferase 22 family.</text>
</comment>
<reference evidence="11" key="1">
    <citation type="journal article" date="2023" name="Mol. Biol. Evol.">
        <title>Third-Generation Sequencing Reveals the Adaptive Role of the Epigenome in Three Deep-Sea Polychaetes.</title>
        <authorList>
            <person name="Perez M."/>
            <person name="Aroh O."/>
            <person name="Sun Y."/>
            <person name="Lan Y."/>
            <person name="Juniper S.K."/>
            <person name="Young C.R."/>
            <person name="Angers B."/>
            <person name="Qian P.Y."/>
        </authorList>
    </citation>
    <scope>NUCLEOTIDE SEQUENCE</scope>
    <source>
        <strain evidence="11">R07B-5</strain>
    </source>
</reference>
<accession>A0AAD9UF99</accession>
<protein>
    <recommendedName>
        <fullName evidence="10">Mannosyltransferase</fullName>
        <ecNumber evidence="10">2.4.1.-</ecNumber>
    </recommendedName>
</protein>
<sequence>MLYSGAEEKPILNVPWTPTTYTALKALLSARLCAAIWSNISDCDETYNYWEPMHHLMHGYGYQTWEYSPAYAIRSYAYLWLYILPLRLYTNLAQANRMLQFYFLRCFLSFICAICEVTLYRAVTKHFGANTGRLTLCFLIFGSGMFVAGTAFIPSTFAMYLVTLAVAGWFTNQLSLAVFGIAAAAIVGWPFAAALGIPIAADYLFRRGQIVPFMKWSLLSATICLVPMVYVDSSYFGKLVIAPLNIVKYNVFSDHGPDIYGTEPLSFYFVNGFINFNGAFGLALMALPVALLVQYFLGQKSRDIPLWLSLAPMYVWMLIFFSQPHKEERFLFPVYTLICVNAAVALDHLQKLLSYLIGGHKYRHYTESSNWLGVVACIGFVVISISRILALYFGYHAPLDVYGEMNQIVHNPKLHTLTPGQHVNVCVGKEWYRFPSHFFLPDKWHLKFIKSEFRGQLPKPYDSGENSTSIIPSHMNDMNREETSRYTHLSQCQYLVDVDLPSNSPYEPRYSENKRDWTVVTSAKFLDSSRSHRFFRAFYLPFLTSKHCTYVDYNLLRSTRPHRAGEKQ</sequence>
<evidence type="ECO:0000256" key="6">
    <source>
        <dbReference type="ARBA" id="ARBA00022692"/>
    </source>
</evidence>
<keyword evidence="8 10" id="KW-1133">Transmembrane helix</keyword>
<evidence type="ECO:0000256" key="4">
    <source>
        <dbReference type="ARBA" id="ARBA00022676"/>
    </source>
</evidence>
<dbReference type="InterPro" id="IPR005599">
    <property type="entry name" value="GPI_mannosylTrfase"/>
</dbReference>
<evidence type="ECO:0000256" key="5">
    <source>
        <dbReference type="ARBA" id="ARBA00022679"/>
    </source>
</evidence>
<proteinExistence type="inferred from homology"/>
<feature type="transmembrane region" description="Helical" evidence="10">
    <location>
        <begin position="213"/>
        <end position="231"/>
    </location>
</feature>
<feature type="transmembrane region" description="Helical" evidence="10">
    <location>
        <begin position="370"/>
        <end position="395"/>
    </location>
</feature>
<feature type="transmembrane region" description="Helical" evidence="10">
    <location>
        <begin position="102"/>
        <end position="123"/>
    </location>
</feature>
<keyword evidence="7 10" id="KW-0256">Endoplasmic reticulum</keyword>
<gene>
    <name evidence="11" type="ORF">NP493_169g04003</name>
</gene>
<feature type="transmembrane region" description="Helical" evidence="10">
    <location>
        <begin position="174"/>
        <end position="201"/>
    </location>
</feature>
<keyword evidence="12" id="KW-1185">Reference proteome</keyword>
<dbReference type="EC" id="2.4.1.-" evidence="10"/>
<comment type="subcellular location">
    <subcellularLocation>
        <location evidence="1 10">Endoplasmic reticulum membrane</location>
        <topology evidence="1 10">Multi-pass membrane protein</topology>
    </subcellularLocation>
</comment>
<keyword evidence="9 10" id="KW-0472">Membrane</keyword>
<feature type="transmembrane region" description="Helical" evidence="10">
    <location>
        <begin position="71"/>
        <end position="90"/>
    </location>
</feature>
<comment type="pathway">
    <text evidence="2">Protein modification; protein glycosylation.</text>
</comment>